<keyword evidence="3" id="KW-1185">Reference proteome</keyword>
<reference evidence="2 3" key="1">
    <citation type="submission" date="2019-08" db="EMBL/GenBank/DDBJ databases">
        <title>Genome of Luteibaculum oceani JCM 18817.</title>
        <authorList>
            <person name="Bowman J.P."/>
        </authorList>
    </citation>
    <scope>NUCLEOTIDE SEQUENCE [LARGE SCALE GENOMIC DNA]</scope>
    <source>
        <strain evidence="2 3">JCM 18817</strain>
    </source>
</reference>
<keyword evidence="2" id="KW-0067">ATP-binding</keyword>
<dbReference type="InterPro" id="IPR038461">
    <property type="entry name" value="Schlafen_AlbA_2_dom_sf"/>
</dbReference>
<dbReference type="EMBL" id="VORB01000008">
    <property type="protein sequence ID" value="TXC77130.1"/>
    <property type="molecule type" value="Genomic_DNA"/>
</dbReference>
<evidence type="ECO:0000259" key="1">
    <source>
        <dbReference type="Pfam" id="PF04326"/>
    </source>
</evidence>
<protein>
    <submittedName>
        <fullName evidence="2">ATP-binding protein</fullName>
    </submittedName>
</protein>
<gene>
    <name evidence="2" type="ORF">FRX97_09715</name>
</gene>
<accession>A0A5C6UX15</accession>
<dbReference type="GO" id="GO:0005524">
    <property type="term" value="F:ATP binding"/>
    <property type="evidence" value="ECO:0007669"/>
    <property type="project" value="UniProtKB-KW"/>
</dbReference>
<dbReference type="OrthoDB" id="9807907at2"/>
<keyword evidence="2" id="KW-0547">Nucleotide-binding</keyword>
<organism evidence="2 3">
    <name type="scientific">Luteibaculum oceani</name>
    <dbReference type="NCBI Taxonomy" id="1294296"/>
    <lineage>
        <taxon>Bacteria</taxon>
        <taxon>Pseudomonadati</taxon>
        <taxon>Bacteroidota</taxon>
        <taxon>Flavobacteriia</taxon>
        <taxon>Flavobacteriales</taxon>
        <taxon>Luteibaculaceae</taxon>
        <taxon>Luteibaculum</taxon>
    </lineage>
</organism>
<evidence type="ECO:0000313" key="3">
    <source>
        <dbReference type="Proteomes" id="UP000321168"/>
    </source>
</evidence>
<dbReference type="InterPro" id="IPR007421">
    <property type="entry name" value="Schlafen_AlbA_2_dom"/>
</dbReference>
<evidence type="ECO:0000313" key="2">
    <source>
        <dbReference type="EMBL" id="TXC77130.1"/>
    </source>
</evidence>
<dbReference type="PANTHER" id="PTHR30595">
    <property type="entry name" value="GLPR-RELATED TRANSCRIPTIONAL REPRESSOR"/>
    <property type="match status" value="1"/>
</dbReference>
<feature type="domain" description="Schlafen AlbA-2" evidence="1">
    <location>
        <begin position="30"/>
        <end position="142"/>
    </location>
</feature>
<proteinExistence type="predicted"/>
<dbReference type="Proteomes" id="UP000321168">
    <property type="component" value="Unassembled WGS sequence"/>
</dbReference>
<dbReference type="Gene3D" id="3.30.950.30">
    <property type="entry name" value="Schlafen, AAA domain"/>
    <property type="match status" value="1"/>
</dbReference>
<comment type="caution">
    <text evidence="2">The sequence shown here is derived from an EMBL/GenBank/DDBJ whole genome shotgun (WGS) entry which is preliminary data.</text>
</comment>
<name>A0A5C6UX15_9FLAO</name>
<dbReference type="AlphaFoldDB" id="A0A5C6UX15"/>
<dbReference type="PANTHER" id="PTHR30595:SF6">
    <property type="entry name" value="SCHLAFEN ALBA-2 DOMAIN-CONTAINING PROTEIN"/>
    <property type="match status" value="1"/>
</dbReference>
<sequence length="241" mass="27410">MFCGNKQSLKFRVEQKKGQVSLATLIAQGEHDQQDFKLRIDDSKKIAITLSAFANTKGGRLLIGVKDNGKVAGLKSIDEEYHMIKAAAEMYCKPTLDFSAETSLETGKQVLIITIAESETKPVLAKNPELKWRAYERVHDENFMLNSVVVKALGMKRSTAKPLNLEPRFIRFLKEIENRESFSFSFLKRGLKISNRETEFMLATLIHWQVINYNVGPKGIDYSINRTQRTNHLLSESAVRN</sequence>
<dbReference type="Pfam" id="PF04326">
    <property type="entry name" value="SLFN_AlbA_2"/>
    <property type="match status" value="1"/>
</dbReference>